<dbReference type="PANTHER" id="PTHR12418">
    <property type="entry name" value="ACYL-COENZYME A THIOESTERASE THEM4"/>
    <property type="match status" value="1"/>
</dbReference>
<evidence type="ECO:0000256" key="5">
    <source>
        <dbReference type="ARBA" id="ARBA00022490"/>
    </source>
</evidence>
<evidence type="ECO:0000256" key="9">
    <source>
        <dbReference type="ARBA" id="ARBA00022946"/>
    </source>
</evidence>
<keyword evidence="11" id="KW-0472">Membrane</keyword>
<dbReference type="InterPro" id="IPR029069">
    <property type="entry name" value="HotDog_dom_sf"/>
</dbReference>
<evidence type="ECO:0000256" key="14">
    <source>
        <dbReference type="ARBA" id="ARBA00037002"/>
    </source>
</evidence>
<evidence type="ECO:0000256" key="2">
    <source>
        <dbReference type="ARBA" id="ARBA00004496"/>
    </source>
</evidence>
<comment type="subcellular location">
    <subcellularLocation>
        <location evidence="3">Cell projection</location>
        <location evidence="3">Ruffle membrane</location>
    </subcellularLocation>
    <subcellularLocation>
        <location evidence="2">Cytoplasm</location>
    </subcellularLocation>
    <subcellularLocation>
        <location evidence="1">Membrane</location>
        <topology evidence="1">Peripheral membrane protein</topology>
    </subcellularLocation>
</comment>
<dbReference type="InterPro" id="IPR052365">
    <property type="entry name" value="THEM4/THEM5_acyl-CoA_thioest"/>
</dbReference>
<dbReference type="SUPFAM" id="SSF54637">
    <property type="entry name" value="Thioesterase/thiol ester dehydrase-isomerase"/>
    <property type="match status" value="1"/>
</dbReference>
<evidence type="ECO:0000256" key="1">
    <source>
        <dbReference type="ARBA" id="ARBA00004170"/>
    </source>
</evidence>
<dbReference type="EC" id="3.1.2.2" evidence="16"/>
<keyword evidence="26" id="KW-1185">Reference proteome</keyword>
<evidence type="ECO:0000256" key="3">
    <source>
        <dbReference type="ARBA" id="ARBA00004632"/>
    </source>
</evidence>
<dbReference type="Gene3D" id="3.10.129.10">
    <property type="entry name" value="Hotdog Thioesterase"/>
    <property type="match status" value="1"/>
</dbReference>
<evidence type="ECO:0000256" key="6">
    <source>
        <dbReference type="ARBA" id="ARBA00022703"/>
    </source>
</evidence>
<organism evidence="25 26">
    <name type="scientific">Halopseudomonas pertucinogena</name>
    <dbReference type="NCBI Taxonomy" id="86175"/>
    <lineage>
        <taxon>Bacteria</taxon>
        <taxon>Pseudomonadati</taxon>
        <taxon>Pseudomonadota</taxon>
        <taxon>Gammaproteobacteria</taxon>
        <taxon>Pseudomonadales</taxon>
        <taxon>Pseudomonadaceae</taxon>
        <taxon>Halopseudomonas</taxon>
    </lineage>
</organism>
<evidence type="ECO:0000256" key="21">
    <source>
        <dbReference type="ARBA" id="ARBA00047969"/>
    </source>
</evidence>
<comment type="catalytic activity">
    <reaction evidence="21">
        <text>decanoyl-CoA + H2O = decanoate + CoA + H(+)</text>
        <dbReference type="Rhea" id="RHEA:40059"/>
        <dbReference type="ChEBI" id="CHEBI:15377"/>
        <dbReference type="ChEBI" id="CHEBI:15378"/>
        <dbReference type="ChEBI" id="CHEBI:27689"/>
        <dbReference type="ChEBI" id="CHEBI:57287"/>
        <dbReference type="ChEBI" id="CHEBI:61430"/>
    </reaction>
    <physiologicalReaction direction="left-to-right" evidence="21">
        <dbReference type="Rhea" id="RHEA:40060"/>
    </physiologicalReaction>
</comment>
<keyword evidence="10" id="KW-0443">Lipid metabolism</keyword>
<dbReference type="EMBL" id="BMNN01000007">
    <property type="protein sequence ID" value="GGJ07927.1"/>
    <property type="molecule type" value="Genomic_DNA"/>
</dbReference>
<dbReference type="RefSeq" id="WP_188637102.1">
    <property type="nucleotide sequence ID" value="NZ_BMNN01000007.1"/>
</dbReference>
<evidence type="ECO:0000256" key="20">
    <source>
        <dbReference type="ARBA" id="ARBA00047734"/>
    </source>
</evidence>
<comment type="similarity">
    <text evidence="15">Belongs to the THEM4/THEM5 thioesterase family.</text>
</comment>
<comment type="catalytic activity">
    <reaction evidence="13">
        <text>(5Z,8Z,11Z,14Z)-eicosatetraenoyl-CoA + H2O = (5Z,8Z,11Z,14Z)-eicosatetraenoate + CoA + H(+)</text>
        <dbReference type="Rhea" id="RHEA:40151"/>
        <dbReference type="ChEBI" id="CHEBI:15377"/>
        <dbReference type="ChEBI" id="CHEBI:15378"/>
        <dbReference type="ChEBI" id="CHEBI:32395"/>
        <dbReference type="ChEBI" id="CHEBI:57287"/>
        <dbReference type="ChEBI" id="CHEBI:57368"/>
    </reaction>
    <physiologicalReaction direction="left-to-right" evidence="13">
        <dbReference type="Rhea" id="RHEA:40152"/>
    </physiologicalReaction>
</comment>
<gene>
    <name evidence="25" type="ORF">GCM10009083_26100</name>
</gene>
<keyword evidence="12" id="KW-0966">Cell projection</keyword>
<evidence type="ECO:0000256" key="10">
    <source>
        <dbReference type="ARBA" id="ARBA00023098"/>
    </source>
</evidence>
<evidence type="ECO:0000256" key="12">
    <source>
        <dbReference type="ARBA" id="ARBA00023273"/>
    </source>
</evidence>
<evidence type="ECO:0000313" key="26">
    <source>
        <dbReference type="Proteomes" id="UP000633263"/>
    </source>
</evidence>
<accession>A0ABQ2CS53</accession>
<evidence type="ECO:0000313" key="25">
    <source>
        <dbReference type="EMBL" id="GGJ07927.1"/>
    </source>
</evidence>
<keyword evidence="6" id="KW-0053">Apoptosis</keyword>
<comment type="catalytic activity">
    <reaction evidence="19">
        <text>octanoyl-CoA + H2O = octanoate + CoA + H(+)</text>
        <dbReference type="Rhea" id="RHEA:30143"/>
        <dbReference type="ChEBI" id="CHEBI:15377"/>
        <dbReference type="ChEBI" id="CHEBI:15378"/>
        <dbReference type="ChEBI" id="CHEBI:25646"/>
        <dbReference type="ChEBI" id="CHEBI:57287"/>
        <dbReference type="ChEBI" id="CHEBI:57386"/>
    </reaction>
    <physiologicalReaction direction="left-to-right" evidence="19">
        <dbReference type="Rhea" id="RHEA:30144"/>
    </physiologicalReaction>
</comment>
<evidence type="ECO:0000256" key="11">
    <source>
        <dbReference type="ARBA" id="ARBA00023136"/>
    </source>
</evidence>
<comment type="caution">
    <text evidence="25">The sequence shown here is derived from an EMBL/GenBank/DDBJ whole genome shotgun (WGS) entry which is preliminary data.</text>
</comment>
<evidence type="ECO:0000259" key="24">
    <source>
        <dbReference type="Pfam" id="PF03061"/>
    </source>
</evidence>
<keyword evidence="8" id="KW-0276">Fatty acid metabolism</keyword>
<evidence type="ECO:0000256" key="23">
    <source>
        <dbReference type="ARBA" id="ARBA00048180"/>
    </source>
</evidence>
<dbReference type="CDD" id="cd03443">
    <property type="entry name" value="PaaI_thioesterase"/>
    <property type="match status" value="1"/>
</dbReference>
<keyword evidence="4" id="KW-1003">Cell membrane</keyword>
<keyword evidence="7" id="KW-0378">Hydrolase</keyword>
<sequence length="152" mass="16325">MTRAIQDYYPERFSHCFGCGRNNPHGHQLKSYWKGDETIARFTIAPMYSGGVPGNAYGGMVASLIDCHGTASAAAFACRAQGHELGEGAEPVRFVTASLTIDYLRPTPVGKEVTITGRLMSLEGRKVRVALALAAGGTVCARGEMLAVQFRE</sequence>
<comment type="catalytic activity">
    <reaction evidence="20">
        <text>hexadecanoyl-CoA + H2O = hexadecanoate + CoA + H(+)</text>
        <dbReference type="Rhea" id="RHEA:16645"/>
        <dbReference type="ChEBI" id="CHEBI:7896"/>
        <dbReference type="ChEBI" id="CHEBI:15377"/>
        <dbReference type="ChEBI" id="CHEBI:15378"/>
        <dbReference type="ChEBI" id="CHEBI:57287"/>
        <dbReference type="ChEBI" id="CHEBI:57379"/>
        <dbReference type="EC" id="3.1.2.2"/>
    </reaction>
    <physiologicalReaction direction="left-to-right" evidence="20">
        <dbReference type="Rhea" id="RHEA:16646"/>
    </physiologicalReaction>
</comment>
<evidence type="ECO:0000256" key="4">
    <source>
        <dbReference type="ARBA" id="ARBA00022475"/>
    </source>
</evidence>
<evidence type="ECO:0000256" key="17">
    <source>
        <dbReference type="ARBA" id="ARBA00040123"/>
    </source>
</evidence>
<evidence type="ECO:0000256" key="16">
    <source>
        <dbReference type="ARBA" id="ARBA00038848"/>
    </source>
</evidence>
<dbReference type="Pfam" id="PF03061">
    <property type="entry name" value="4HBT"/>
    <property type="match status" value="1"/>
</dbReference>
<comment type="catalytic activity">
    <reaction evidence="23">
        <text>tetradecanoyl-CoA + H2O = tetradecanoate + CoA + H(+)</text>
        <dbReference type="Rhea" id="RHEA:40119"/>
        <dbReference type="ChEBI" id="CHEBI:15377"/>
        <dbReference type="ChEBI" id="CHEBI:15378"/>
        <dbReference type="ChEBI" id="CHEBI:30807"/>
        <dbReference type="ChEBI" id="CHEBI:57287"/>
        <dbReference type="ChEBI" id="CHEBI:57385"/>
    </reaction>
    <physiologicalReaction direction="left-to-right" evidence="23">
        <dbReference type="Rhea" id="RHEA:40120"/>
    </physiologicalReaction>
</comment>
<proteinExistence type="inferred from homology"/>
<evidence type="ECO:0000256" key="8">
    <source>
        <dbReference type="ARBA" id="ARBA00022832"/>
    </source>
</evidence>
<evidence type="ECO:0000256" key="22">
    <source>
        <dbReference type="ARBA" id="ARBA00048074"/>
    </source>
</evidence>
<name>A0ABQ2CS53_9GAMM</name>
<keyword evidence="9" id="KW-0809">Transit peptide</keyword>
<feature type="domain" description="Thioesterase" evidence="24">
    <location>
        <begin position="54"/>
        <end position="130"/>
    </location>
</feature>
<comment type="catalytic activity">
    <reaction evidence="14">
        <text>(9Z)-octadecenoyl-CoA + H2O = (9Z)-octadecenoate + CoA + H(+)</text>
        <dbReference type="Rhea" id="RHEA:40139"/>
        <dbReference type="ChEBI" id="CHEBI:15377"/>
        <dbReference type="ChEBI" id="CHEBI:15378"/>
        <dbReference type="ChEBI" id="CHEBI:30823"/>
        <dbReference type="ChEBI" id="CHEBI:57287"/>
        <dbReference type="ChEBI" id="CHEBI:57387"/>
    </reaction>
    <physiologicalReaction direction="left-to-right" evidence="14">
        <dbReference type="Rhea" id="RHEA:40140"/>
    </physiologicalReaction>
</comment>
<evidence type="ECO:0000256" key="7">
    <source>
        <dbReference type="ARBA" id="ARBA00022801"/>
    </source>
</evidence>
<dbReference type="InterPro" id="IPR006683">
    <property type="entry name" value="Thioestr_dom"/>
</dbReference>
<comment type="catalytic activity">
    <reaction evidence="22">
        <text>dodecanoyl-CoA + H2O = dodecanoate + CoA + H(+)</text>
        <dbReference type="Rhea" id="RHEA:30135"/>
        <dbReference type="ChEBI" id="CHEBI:15377"/>
        <dbReference type="ChEBI" id="CHEBI:15378"/>
        <dbReference type="ChEBI" id="CHEBI:18262"/>
        <dbReference type="ChEBI" id="CHEBI:57287"/>
        <dbReference type="ChEBI" id="CHEBI:57375"/>
    </reaction>
    <physiologicalReaction direction="left-to-right" evidence="22">
        <dbReference type="Rhea" id="RHEA:30136"/>
    </physiologicalReaction>
</comment>
<protein>
    <recommendedName>
        <fullName evidence="17">Acyl-coenzyme A thioesterase THEM4</fullName>
        <ecNumber evidence="16">3.1.2.2</ecNumber>
    </recommendedName>
    <alternativeName>
        <fullName evidence="18">Thioesterase superfamily member 4</fullName>
    </alternativeName>
</protein>
<evidence type="ECO:0000256" key="18">
    <source>
        <dbReference type="ARBA" id="ARBA00043210"/>
    </source>
</evidence>
<dbReference type="PANTHER" id="PTHR12418:SF19">
    <property type="entry name" value="ACYL-COENZYME A THIOESTERASE THEM4"/>
    <property type="match status" value="1"/>
</dbReference>
<evidence type="ECO:0000256" key="13">
    <source>
        <dbReference type="ARBA" id="ARBA00035852"/>
    </source>
</evidence>
<evidence type="ECO:0000256" key="19">
    <source>
        <dbReference type="ARBA" id="ARBA00047588"/>
    </source>
</evidence>
<reference evidence="26" key="1">
    <citation type="journal article" date="2019" name="Int. J. Syst. Evol. Microbiol.">
        <title>The Global Catalogue of Microorganisms (GCM) 10K type strain sequencing project: providing services to taxonomists for standard genome sequencing and annotation.</title>
        <authorList>
            <consortium name="The Broad Institute Genomics Platform"/>
            <consortium name="The Broad Institute Genome Sequencing Center for Infectious Disease"/>
            <person name="Wu L."/>
            <person name="Ma J."/>
        </authorList>
    </citation>
    <scope>NUCLEOTIDE SEQUENCE [LARGE SCALE GENOMIC DNA]</scope>
    <source>
        <strain evidence="26">JCM 11590</strain>
    </source>
</reference>
<keyword evidence="5" id="KW-0963">Cytoplasm</keyword>
<dbReference type="Proteomes" id="UP000633263">
    <property type="component" value="Unassembled WGS sequence"/>
</dbReference>
<evidence type="ECO:0000256" key="15">
    <source>
        <dbReference type="ARBA" id="ARBA00038456"/>
    </source>
</evidence>